<comment type="caution">
    <text evidence="1">The sequence shown here is derived from an EMBL/GenBank/DDBJ whole genome shotgun (WGS) entry which is preliminary data.</text>
</comment>
<name>A0AAV7QM99_PLEWA</name>
<dbReference type="AlphaFoldDB" id="A0AAV7QM99"/>
<dbReference type="EMBL" id="JANPWB010000010">
    <property type="protein sequence ID" value="KAJ1140471.1"/>
    <property type="molecule type" value="Genomic_DNA"/>
</dbReference>
<evidence type="ECO:0000313" key="2">
    <source>
        <dbReference type="Proteomes" id="UP001066276"/>
    </source>
</evidence>
<sequence length="103" mass="11772">MKCAAARSSEVMVDPKQAVHAYMEGHGHWNRMRVSASEVKPKHRRKGAQAAGTHRCLCGHLRCAVTGQEASGNPYWWRRAWIDMRPKGSVRILFLYGKIRTWP</sequence>
<reference evidence="1" key="1">
    <citation type="journal article" date="2022" name="bioRxiv">
        <title>Sequencing and chromosome-scale assembly of the giantPleurodeles waltlgenome.</title>
        <authorList>
            <person name="Brown T."/>
            <person name="Elewa A."/>
            <person name="Iarovenko S."/>
            <person name="Subramanian E."/>
            <person name="Araus A.J."/>
            <person name="Petzold A."/>
            <person name="Susuki M."/>
            <person name="Suzuki K.-i.T."/>
            <person name="Hayashi T."/>
            <person name="Toyoda A."/>
            <person name="Oliveira C."/>
            <person name="Osipova E."/>
            <person name="Leigh N.D."/>
            <person name="Simon A."/>
            <person name="Yun M.H."/>
        </authorList>
    </citation>
    <scope>NUCLEOTIDE SEQUENCE</scope>
    <source>
        <strain evidence="1">20211129_DDA</strain>
        <tissue evidence="1">Liver</tissue>
    </source>
</reference>
<dbReference type="Proteomes" id="UP001066276">
    <property type="component" value="Chromosome 6"/>
</dbReference>
<protein>
    <submittedName>
        <fullName evidence="1">Uncharacterized protein</fullName>
    </submittedName>
</protein>
<evidence type="ECO:0000313" key="1">
    <source>
        <dbReference type="EMBL" id="KAJ1140471.1"/>
    </source>
</evidence>
<gene>
    <name evidence="1" type="ORF">NDU88_006823</name>
</gene>
<organism evidence="1 2">
    <name type="scientific">Pleurodeles waltl</name>
    <name type="common">Iberian ribbed newt</name>
    <dbReference type="NCBI Taxonomy" id="8319"/>
    <lineage>
        <taxon>Eukaryota</taxon>
        <taxon>Metazoa</taxon>
        <taxon>Chordata</taxon>
        <taxon>Craniata</taxon>
        <taxon>Vertebrata</taxon>
        <taxon>Euteleostomi</taxon>
        <taxon>Amphibia</taxon>
        <taxon>Batrachia</taxon>
        <taxon>Caudata</taxon>
        <taxon>Salamandroidea</taxon>
        <taxon>Salamandridae</taxon>
        <taxon>Pleurodelinae</taxon>
        <taxon>Pleurodeles</taxon>
    </lineage>
</organism>
<accession>A0AAV7QM99</accession>
<proteinExistence type="predicted"/>
<keyword evidence="2" id="KW-1185">Reference proteome</keyword>